<dbReference type="RefSeq" id="WP_289607371.1">
    <property type="nucleotide sequence ID" value="NZ_JAUDCG010000014.1"/>
</dbReference>
<evidence type="ECO:0000256" key="2">
    <source>
        <dbReference type="ARBA" id="ARBA00023110"/>
    </source>
</evidence>
<accession>A0ABT7UB99</accession>
<evidence type="ECO:0000313" key="7">
    <source>
        <dbReference type="Proteomes" id="UP001529340"/>
    </source>
</evidence>
<name>A0ABT7UB99_9FIRM</name>
<dbReference type="InterPro" id="IPR020892">
    <property type="entry name" value="Cyclophilin-type_PPIase_CS"/>
</dbReference>
<dbReference type="EMBL" id="JAUDCG010000014">
    <property type="protein sequence ID" value="MDM8156906.1"/>
    <property type="molecule type" value="Genomic_DNA"/>
</dbReference>
<dbReference type="InterPro" id="IPR002130">
    <property type="entry name" value="Cyclophilin-type_PPIase_dom"/>
</dbReference>
<comment type="function">
    <text evidence="1 4">PPIases accelerate the folding of proteins. It catalyzes the cis-trans isomerization of proline imidic peptide bonds in oligopeptides.</text>
</comment>
<dbReference type="EC" id="5.2.1.8" evidence="4"/>
<dbReference type="PROSITE" id="PS50072">
    <property type="entry name" value="CSA_PPIASE_2"/>
    <property type="match status" value="1"/>
</dbReference>
<dbReference type="GO" id="GO:0003755">
    <property type="term" value="F:peptidyl-prolyl cis-trans isomerase activity"/>
    <property type="evidence" value="ECO:0007669"/>
    <property type="project" value="UniProtKB-EC"/>
</dbReference>
<evidence type="ECO:0000259" key="5">
    <source>
        <dbReference type="PROSITE" id="PS50072"/>
    </source>
</evidence>
<proteinExistence type="inferred from homology"/>
<gene>
    <name evidence="6" type="ORF">QUV96_04555</name>
</gene>
<dbReference type="Gene3D" id="2.40.100.10">
    <property type="entry name" value="Cyclophilin-like"/>
    <property type="match status" value="1"/>
</dbReference>
<evidence type="ECO:0000256" key="4">
    <source>
        <dbReference type="RuleBase" id="RU363019"/>
    </source>
</evidence>
<dbReference type="PRINTS" id="PR00153">
    <property type="entry name" value="CSAPPISMRASE"/>
</dbReference>
<reference evidence="7" key="1">
    <citation type="submission" date="2023-06" db="EMBL/GenBank/DDBJ databases">
        <title>Identification and characterization of horizontal gene transfer across gut microbiota members of farm animals based on homology search.</title>
        <authorList>
            <person name="Zeman M."/>
            <person name="Kubasova T."/>
            <person name="Jahodarova E."/>
            <person name="Nykrynova M."/>
            <person name="Rychlik I."/>
        </authorList>
    </citation>
    <scope>NUCLEOTIDE SEQUENCE [LARGE SCALE GENOMIC DNA]</scope>
    <source>
        <strain evidence="7">ET39</strain>
    </source>
</reference>
<feature type="domain" description="PPIase cyclophilin-type" evidence="5">
    <location>
        <begin position="36"/>
        <end position="215"/>
    </location>
</feature>
<comment type="catalytic activity">
    <reaction evidence="4">
        <text>[protein]-peptidylproline (omega=180) = [protein]-peptidylproline (omega=0)</text>
        <dbReference type="Rhea" id="RHEA:16237"/>
        <dbReference type="Rhea" id="RHEA-COMP:10747"/>
        <dbReference type="Rhea" id="RHEA-COMP:10748"/>
        <dbReference type="ChEBI" id="CHEBI:83833"/>
        <dbReference type="ChEBI" id="CHEBI:83834"/>
        <dbReference type="EC" id="5.2.1.8"/>
    </reaction>
</comment>
<protein>
    <recommendedName>
        <fullName evidence="4">Peptidyl-prolyl cis-trans isomerase</fullName>
        <shortName evidence="4">PPIase</shortName>
        <ecNumber evidence="4">5.2.1.8</ecNumber>
    </recommendedName>
</protein>
<comment type="similarity">
    <text evidence="4">Belongs to the cyclophilin-type PPIase family.</text>
</comment>
<sequence length="228" mass="24856">MKKICACFCALFLLCACGGGEPHLLQLDDVQEGDTLAIMETDFGEITIRLFPEEAPKAVENFTTHAEEGYYDGLTFHRVINGFMIQGGDPAGDGSGGESIWGGTFEDEFSDQLYNFNGALSMANRGEDTNGSQFFIVQQQDGSQYGDETMDANYEYPSNVVDQYQKVGGTPWLDGVHTVFGQVVDGMDVVNAIASVRVDENSKPLEDVVIHTIRIETADAQRAAELNA</sequence>
<keyword evidence="2 4" id="KW-0697">Rotamase</keyword>
<keyword evidence="4" id="KW-0732">Signal</keyword>
<organism evidence="6 7">
    <name type="scientific">Amedibacillus dolichus</name>
    <dbReference type="NCBI Taxonomy" id="31971"/>
    <lineage>
        <taxon>Bacteria</taxon>
        <taxon>Bacillati</taxon>
        <taxon>Bacillota</taxon>
        <taxon>Erysipelotrichia</taxon>
        <taxon>Erysipelotrichales</taxon>
        <taxon>Erysipelotrichaceae</taxon>
        <taxon>Amedibacillus</taxon>
    </lineage>
</organism>
<dbReference type="PANTHER" id="PTHR45625:SF4">
    <property type="entry name" value="PEPTIDYLPROLYL ISOMERASE DOMAIN AND WD REPEAT-CONTAINING PROTEIN 1"/>
    <property type="match status" value="1"/>
</dbReference>
<reference evidence="6 7" key="2">
    <citation type="submission" date="2023-06" db="EMBL/GenBank/DDBJ databases">
        <title>Identification and characterization of horizontal gene transfer across gut microbiota members of farm animals based on homology search.</title>
        <authorList>
            <person name="Schwarzerova J."/>
            <person name="Nykrynova M."/>
            <person name="Jureckova K."/>
            <person name="Cejkova D."/>
            <person name="Rychlik I."/>
        </authorList>
    </citation>
    <scope>NUCLEOTIDE SEQUENCE [LARGE SCALE GENOMIC DNA]</scope>
    <source>
        <strain evidence="6 7">ET39</strain>
    </source>
</reference>
<evidence type="ECO:0000256" key="3">
    <source>
        <dbReference type="ARBA" id="ARBA00023235"/>
    </source>
</evidence>
<feature type="chain" id="PRO_5044969074" description="Peptidyl-prolyl cis-trans isomerase" evidence="4">
    <location>
        <begin position="19"/>
        <end position="228"/>
    </location>
</feature>
<dbReference type="InterPro" id="IPR044666">
    <property type="entry name" value="Cyclophilin_A-like"/>
</dbReference>
<dbReference type="PROSITE" id="PS00170">
    <property type="entry name" value="CSA_PPIASE_1"/>
    <property type="match status" value="1"/>
</dbReference>
<comment type="caution">
    <text evidence="6">The sequence shown here is derived from an EMBL/GenBank/DDBJ whole genome shotgun (WGS) entry which is preliminary data.</text>
</comment>
<evidence type="ECO:0000313" key="6">
    <source>
        <dbReference type="EMBL" id="MDM8156906.1"/>
    </source>
</evidence>
<dbReference type="Proteomes" id="UP001529340">
    <property type="component" value="Unassembled WGS sequence"/>
</dbReference>
<dbReference type="SUPFAM" id="SSF50891">
    <property type="entry name" value="Cyclophilin-like"/>
    <property type="match status" value="1"/>
</dbReference>
<dbReference type="PROSITE" id="PS51257">
    <property type="entry name" value="PROKAR_LIPOPROTEIN"/>
    <property type="match status" value="1"/>
</dbReference>
<dbReference type="Pfam" id="PF00160">
    <property type="entry name" value="Pro_isomerase"/>
    <property type="match status" value="1"/>
</dbReference>
<evidence type="ECO:0000256" key="1">
    <source>
        <dbReference type="ARBA" id="ARBA00002388"/>
    </source>
</evidence>
<dbReference type="PANTHER" id="PTHR45625">
    <property type="entry name" value="PEPTIDYL-PROLYL CIS-TRANS ISOMERASE-RELATED"/>
    <property type="match status" value="1"/>
</dbReference>
<keyword evidence="7" id="KW-1185">Reference proteome</keyword>
<feature type="signal peptide" evidence="4">
    <location>
        <begin position="1"/>
        <end position="18"/>
    </location>
</feature>
<keyword evidence="3 4" id="KW-0413">Isomerase</keyword>
<dbReference type="InterPro" id="IPR029000">
    <property type="entry name" value="Cyclophilin-like_dom_sf"/>
</dbReference>